<feature type="transmembrane region" description="Helical" evidence="1">
    <location>
        <begin position="213"/>
        <end position="231"/>
    </location>
</feature>
<sequence>MLSLRSAWKTIGDARFDAIPASLSVSYLPSLDGLRAISIIFVIVGHILYTTPYGRYISGSTGVMIFFAISGFLITTLLLKEQVTTGSFSLKRFYIRRFLRIFPVAYLFLLVLLVINQVFALHIARLDFLMAFFYVKNLMTVYDTSWQTGHFWSLAVEEQFYFVVPFLLKYHYRTYIRLIFILLLIGPPISILYYHSHITGTTGILLGIGVDLFGRGITSILFGSFCAILMFKGMIPLQVLSKYRFLAPFLVLLVAVGHFNITVGGWQSFWMYANPLLAGAAVLLSLQPGSWFYRLLNIPFLKWIGVLSYSLYIWQQLFTNHQPWAHTIPHGDAFWVNIPVLLLVACASYYLFEKKFLKLKDRFHGPAKAVRGEPAPVHSMA</sequence>
<dbReference type="Pfam" id="PF01757">
    <property type="entry name" value="Acyl_transf_3"/>
    <property type="match status" value="1"/>
</dbReference>
<feature type="transmembrane region" description="Helical" evidence="1">
    <location>
        <begin position="99"/>
        <end position="124"/>
    </location>
</feature>
<dbReference type="OrthoDB" id="290051at2"/>
<dbReference type="EMBL" id="SODV01000001">
    <property type="protein sequence ID" value="TDW99997.1"/>
    <property type="molecule type" value="Genomic_DNA"/>
</dbReference>
<dbReference type="AlphaFoldDB" id="A0A4R8DQE3"/>
<feature type="transmembrane region" description="Helical" evidence="1">
    <location>
        <begin position="56"/>
        <end position="79"/>
    </location>
</feature>
<feature type="transmembrane region" description="Helical" evidence="1">
    <location>
        <begin position="269"/>
        <end position="286"/>
    </location>
</feature>
<dbReference type="GO" id="GO:0016020">
    <property type="term" value="C:membrane"/>
    <property type="evidence" value="ECO:0007669"/>
    <property type="project" value="TreeGrafter"/>
</dbReference>
<feature type="transmembrane region" description="Helical" evidence="1">
    <location>
        <begin position="175"/>
        <end position="193"/>
    </location>
</feature>
<dbReference type="GO" id="GO:0016747">
    <property type="term" value="F:acyltransferase activity, transferring groups other than amino-acyl groups"/>
    <property type="evidence" value="ECO:0007669"/>
    <property type="project" value="InterPro"/>
</dbReference>
<dbReference type="InterPro" id="IPR002656">
    <property type="entry name" value="Acyl_transf_3_dom"/>
</dbReference>
<feature type="transmembrane region" description="Helical" evidence="1">
    <location>
        <begin position="243"/>
        <end position="263"/>
    </location>
</feature>
<keyword evidence="1" id="KW-1133">Transmembrane helix</keyword>
<keyword evidence="1" id="KW-0812">Transmembrane</keyword>
<feature type="transmembrane region" description="Helical" evidence="1">
    <location>
        <begin position="295"/>
        <end position="314"/>
    </location>
</feature>
<dbReference type="GO" id="GO:0000271">
    <property type="term" value="P:polysaccharide biosynthetic process"/>
    <property type="evidence" value="ECO:0007669"/>
    <property type="project" value="TreeGrafter"/>
</dbReference>
<evidence type="ECO:0000313" key="3">
    <source>
        <dbReference type="EMBL" id="TDW99997.1"/>
    </source>
</evidence>
<evidence type="ECO:0000259" key="2">
    <source>
        <dbReference type="Pfam" id="PF01757"/>
    </source>
</evidence>
<gene>
    <name evidence="3" type="ORF">EDB95_1014</name>
</gene>
<feature type="domain" description="Acyltransferase 3" evidence="2">
    <location>
        <begin position="29"/>
        <end position="348"/>
    </location>
</feature>
<dbReference type="InterPro" id="IPR050879">
    <property type="entry name" value="Acyltransferase_3"/>
</dbReference>
<evidence type="ECO:0000256" key="1">
    <source>
        <dbReference type="SAM" id="Phobius"/>
    </source>
</evidence>
<evidence type="ECO:0000313" key="4">
    <source>
        <dbReference type="Proteomes" id="UP000294498"/>
    </source>
</evidence>
<feature type="transmembrane region" description="Helical" evidence="1">
    <location>
        <begin position="33"/>
        <end position="50"/>
    </location>
</feature>
<name>A0A4R8DQE3_9BACT</name>
<reference evidence="3 4" key="1">
    <citation type="submission" date="2019-03" db="EMBL/GenBank/DDBJ databases">
        <title>Genomic Encyclopedia of Type Strains, Phase IV (KMG-IV): sequencing the most valuable type-strain genomes for metagenomic binning, comparative biology and taxonomic classification.</title>
        <authorList>
            <person name="Goeker M."/>
        </authorList>
    </citation>
    <scope>NUCLEOTIDE SEQUENCE [LARGE SCALE GENOMIC DNA]</scope>
    <source>
        <strain evidence="3 4">DSM 100059</strain>
    </source>
</reference>
<organism evidence="3 4">
    <name type="scientific">Dinghuibacter silviterrae</name>
    <dbReference type="NCBI Taxonomy" id="1539049"/>
    <lineage>
        <taxon>Bacteria</taxon>
        <taxon>Pseudomonadati</taxon>
        <taxon>Bacteroidota</taxon>
        <taxon>Chitinophagia</taxon>
        <taxon>Chitinophagales</taxon>
        <taxon>Chitinophagaceae</taxon>
        <taxon>Dinghuibacter</taxon>
    </lineage>
</organism>
<dbReference type="PANTHER" id="PTHR23028:SF53">
    <property type="entry name" value="ACYL_TRANSF_3 DOMAIN-CONTAINING PROTEIN"/>
    <property type="match status" value="1"/>
</dbReference>
<keyword evidence="1" id="KW-0472">Membrane</keyword>
<dbReference type="RefSeq" id="WP_133991179.1">
    <property type="nucleotide sequence ID" value="NZ_SODV01000001.1"/>
</dbReference>
<protein>
    <submittedName>
        <fullName evidence="3">Peptidoglycan/LPS O-acetylase OafA/YrhL</fullName>
    </submittedName>
</protein>
<proteinExistence type="predicted"/>
<dbReference type="PANTHER" id="PTHR23028">
    <property type="entry name" value="ACETYLTRANSFERASE"/>
    <property type="match status" value="1"/>
</dbReference>
<dbReference type="Proteomes" id="UP000294498">
    <property type="component" value="Unassembled WGS sequence"/>
</dbReference>
<feature type="transmembrane region" description="Helical" evidence="1">
    <location>
        <begin position="334"/>
        <end position="352"/>
    </location>
</feature>
<accession>A0A4R8DQE3</accession>
<keyword evidence="4" id="KW-1185">Reference proteome</keyword>
<comment type="caution">
    <text evidence="3">The sequence shown here is derived from an EMBL/GenBank/DDBJ whole genome shotgun (WGS) entry which is preliminary data.</text>
</comment>